<proteinExistence type="predicted"/>
<reference evidence="1" key="2">
    <citation type="journal article" date="2015" name="Data Brief">
        <title>Shoot transcriptome of the giant reed, Arundo donax.</title>
        <authorList>
            <person name="Barrero R.A."/>
            <person name="Guerrero F.D."/>
            <person name="Moolhuijzen P."/>
            <person name="Goolsby J.A."/>
            <person name="Tidwell J."/>
            <person name="Bellgard S.E."/>
            <person name="Bellgard M.I."/>
        </authorList>
    </citation>
    <scope>NUCLEOTIDE SEQUENCE</scope>
    <source>
        <tissue evidence="1">Shoot tissue taken approximately 20 cm above the soil surface</tissue>
    </source>
</reference>
<dbReference type="AlphaFoldDB" id="A0A0A9EP57"/>
<organism evidence="1">
    <name type="scientific">Arundo donax</name>
    <name type="common">Giant reed</name>
    <name type="synonym">Donax arundinaceus</name>
    <dbReference type="NCBI Taxonomy" id="35708"/>
    <lineage>
        <taxon>Eukaryota</taxon>
        <taxon>Viridiplantae</taxon>
        <taxon>Streptophyta</taxon>
        <taxon>Embryophyta</taxon>
        <taxon>Tracheophyta</taxon>
        <taxon>Spermatophyta</taxon>
        <taxon>Magnoliopsida</taxon>
        <taxon>Liliopsida</taxon>
        <taxon>Poales</taxon>
        <taxon>Poaceae</taxon>
        <taxon>PACMAD clade</taxon>
        <taxon>Arundinoideae</taxon>
        <taxon>Arundineae</taxon>
        <taxon>Arundo</taxon>
    </lineage>
</organism>
<sequence>MGVYDKREVNLRVATRGILVDINSCCTLCFATQHTR</sequence>
<accession>A0A0A9EP57</accession>
<dbReference type="EMBL" id="GBRH01197107">
    <property type="protein sequence ID" value="JAE00789.1"/>
    <property type="molecule type" value="Transcribed_RNA"/>
</dbReference>
<name>A0A0A9EP57_ARUDO</name>
<protein>
    <submittedName>
        <fullName evidence="1">Uncharacterized protein</fullName>
    </submittedName>
</protein>
<reference evidence="1" key="1">
    <citation type="submission" date="2014-09" db="EMBL/GenBank/DDBJ databases">
        <authorList>
            <person name="Magalhaes I.L.F."/>
            <person name="Oliveira U."/>
            <person name="Santos F.R."/>
            <person name="Vidigal T.H.D.A."/>
            <person name="Brescovit A.D."/>
            <person name="Santos A.J."/>
        </authorList>
    </citation>
    <scope>NUCLEOTIDE SEQUENCE</scope>
    <source>
        <tissue evidence="1">Shoot tissue taken approximately 20 cm above the soil surface</tissue>
    </source>
</reference>
<evidence type="ECO:0000313" key="1">
    <source>
        <dbReference type="EMBL" id="JAE00789.1"/>
    </source>
</evidence>